<gene>
    <name evidence="2" type="primary">LOC107430595</name>
</gene>
<dbReference type="AlphaFoldDB" id="A0A6P4BD71"/>
<dbReference type="GeneID" id="107430595"/>
<dbReference type="Proteomes" id="UP001652623">
    <property type="component" value="Chromosome 6"/>
</dbReference>
<dbReference type="KEGG" id="zju:107430595"/>
<sequence>MATQSVCPQSSSSVTVAEKYGSSKAFCKCGEGWTCVITRTEGPDAGKTFFKCGGNCCCIIEADGTVTKAEDLDNLPEELKNTGPADAYCKCGEGWSCVVSRIEDPTPAAKPFYECAGSCSCVTE</sequence>
<accession>A0A6P4BD71</accession>
<reference evidence="2" key="1">
    <citation type="submission" date="2025-08" db="UniProtKB">
        <authorList>
            <consortium name="RefSeq"/>
        </authorList>
    </citation>
    <scope>IDENTIFICATION</scope>
    <source>
        <tissue evidence="2">Seedling</tissue>
    </source>
</reference>
<evidence type="ECO:0000313" key="1">
    <source>
        <dbReference type="Proteomes" id="UP001652623"/>
    </source>
</evidence>
<protein>
    <submittedName>
        <fullName evidence="2">Uncharacterized protein LOC107430595</fullName>
    </submittedName>
</protein>
<name>A0A6P4BD71_ZIZJJ</name>
<keyword evidence="1" id="KW-1185">Reference proteome</keyword>
<proteinExistence type="predicted"/>
<organism evidence="1 2">
    <name type="scientific">Ziziphus jujuba</name>
    <name type="common">Chinese jujube</name>
    <name type="synonym">Ziziphus sativa</name>
    <dbReference type="NCBI Taxonomy" id="326968"/>
    <lineage>
        <taxon>Eukaryota</taxon>
        <taxon>Viridiplantae</taxon>
        <taxon>Streptophyta</taxon>
        <taxon>Embryophyta</taxon>
        <taxon>Tracheophyta</taxon>
        <taxon>Spermatophyta</taxon>
        <taxon>Magnoliopsida</taxon>
        <taxon>eudicotyledons</taxon>
        <taxon>Gunneridae</taxon>
        <taxon>Pentapetalae</taxon>
        <taxon>rosids</taxon>
        <taxon>fabids</taxon>
        <taxon>Rosales</taxon>
        <taxon>Rhamnaceae</taxon>
        <taxon>Paliureae</taxon>
        <taxon>Ziziphus</taxon>
    </lineage>
</organism>
<dbReference type="InParanoid" id="A0A6P4BD71"/>
<dbReference type="RefSeq" id="XP_015896941.3">
    <property type="nucleotide sequence ID" value="XM_016041455.4"/>
</dbReference>
<evidence type="ECO:0000313" key="2">
    <source>
        <dbReference type="RefSeq" id="XP_015896941.3"/>
    </source>
</evidence>